<dbReference type="PROSITE" id="PS00134">
    <property type="entry name" value="TRYPSIN_HIS"/>
    <property type="match status" value="2"/>
</dbReference>
<dbReference type="GO" id="GO:0006508">
    <property type="term" value="P:proteolysis"/>
    <property type="evidence" value="ECO:0007669"/>
    <property type="project" value="UniProtKB-KW"/>
</dbReference>
<dbReference type="InterPro" id="IPR001584">
    <property type="entry name" value="Integrase_cat-core"/>
</dbReference>
<evidence type="ECO:0000256" key="6">
    <source>
        <dbReference type="RuleBase" id="RU363034"/>
    </source>
</evidence>
<dbReference type="GO" id="GO:0004252">
    <property type="term" value="F:serine-type endopeptidase activity"/>
    <property type="evidence" value="ECO:0007669"/>
    <property type="project" value="InterPro"/>
</dbReference>
<dbReference type="InterPro" id="IPR012337">
    <property type="entry name" value="RNaseH-like_sf"/>
</dbReference>
<keyword evidence="2 6" id="KW-0645">Protease</keyword>
<keyword evidence="7" id="KW-0732">Signal</keyword>
<dbReference type="PANTHER" id="PTHR24276">
    <property type="entry name" value="POLYSERASE-RELATED"/>
    <property type="match status" value="1"/>
</dbReference>
<dbReference type="PROSITE" id="PS50994">
    <property type="entry name" value="INTEGRASE"/>
    <property type="match status" value="1"/>
</dbReference>
<dbReference type="RefSeq" id="XP_028039234.1">
    <property type="nucleotide sequence ID" value="XM_028183433.1"/>
</dbReference>
<protein>
    <submittedName>
        <fullName evidence="11">Uncharacterized protein LOC114249752</fullName>
    </submittedName>
</protein>
<feature type="domain" description="Peptidase S1" evidence="8">
    <location>
        <begin position="51"/>
        <end position="287"/>
    </location>
</feature>
<keyword evidence="3 6" id="KW-0378">Hydrolase</keyword>
<dbReference type="OrthoDB" id="6719878at2759"/>
<dbReference type="CDD" id="cd00190">
    <property type="entry name" value="Tryp_SPc"/>
    <property type="match status" value="2"/>
</dbReference>
<evidence type="ECO:0000256" key="4">
    <source>
        <dbReference type="ARBA" id="ARBA00022825"/>
    </source>
</evidence>
<reference evidence="11" key="1">
    <citation type="submission" date="2025-08" db="UniProtKB">
        <authorList>
            <consortium name="RefSeq"/>
        </authorList>
    </citation>
    <scope>IDENTIFICATION</scope>
    <source>
        <tissue evidence="11">Silk gland</tissue>
    </source>
</reference>
<dbReference type="GO" id="GO:0003676">
    <property type="term" value="F:nucleic acid binding"/>
    <property type="evidence" value="ECO:0007669"/>
    <property type="project" value="InterPro"/>
</dbReference>
<dbReference type="KEGG" id="bman:114249752"/>
<comment type="similarity">
    <text evidence="1">Belongs to the peptidase S1 family.</text>
</comment>
<dbReference type="SUPFAM" id="SSF50494">
    <property type="entry name" value="Trypsin-like serine proteases"/>
    <property type="match status" value="2"/>
</dbReference>
<dbReference type="GeneID" id="114249752"/>
<gene>
    <name evidence="11" type="primary">LOC114249752</name>
</gene>
<evidence type="ECO:0000259" key="8">
    <source>
        <dbReference type="PROSITE" id="PS50240"/>
    </source>
</evidence>
<proteinExistence type="inferred from homology"/>
<dbReference type="InterPro" id="IPR001314">
    <property type="entry name" value="Peptidase_S1A"/>
</dbReference>
<evidence type="ECO:0000259" key="9">
    <source>
        <dbReference type="PROSITE" id="PS50994"/>
    </source>
</evidence>
<evidence type="ECO:0000256" key="1">
    <source>
        <dbReference type="ARBA" id="ARBA00007664"/>
    </source>
</evidence>
<dbReference type="PRINTS" id="PR00722">
    <property type="entry name" value="CHYMOTRYPSIN"/>
</dbReference>
<dbReference type="InterPro" id="IPR043504">
    <property type="entry name" value="Peptidase_S1_PA_chymotrypsin"/>
</dbReference>
<dbReference type="InterPro" id="IPR033116">
    <property type="entry name" value="TRYPSIN_SER"/>
</dbReference>
<dbReference type="Gene3D" id="2.40.10.10">
    <property type="entry name" value="Trypsin-like serine proteases"/>
    <property type="match status" value="4"/>
</dbReference>
<keyword evidence="5" id="KW-1015">Disulfide bond</keyword>
<evidence type="ECO:0000256" key="7">
    <source>
        <dbReference type="SAM" id="SignalP"/>
    </source>
</evidence>
<dbReference type="Proteomes" id="UP000504629">
    <property type="component" value="Unplaced"/>
</dbReference>
<keyword evidence="4 6" id="KW-0720">Serine protease</keyword>
<evidence type="ECO:0000313" key="10">
    <source>
        <dbReference type="Proteomes" id="UP000504629"/>
    </source>
</evidence>
<feature type="domain" description="Integrase catalytic" evidence="9">
    <location>
        <begin position="486"/>
        <end position="594"/>
    </location>
</feature>
<evidence type="ECO:0000256" key="5">
    <source>
        <dbReference type="ARBA" id="ARBA00023157"/>
    </source>
</evidence>
<dbReference type="InterPro" id="IPR050430">
    <property type="entry name" value="Peptidase_S1"/>
</dbReference>
<dbReference type="PANTHER" id="PTHR24276:SF91">
    <property type="entry name" value="AT26814P-RELATED"/>
    <property type="match status" value="1"/>
</dbReference>
<dbReference type="Pfam" id="PF00089">
    <property type="entry name" value="Trypsin"/>
    <property type="match status" value="2"/>
</dbReference>
<feature type="chain" id="PRO_5026944013" evidence="7">
    <location>
        <begin position="18"/>
        <end position="858"/>
    </location>
</feature>
<name>A0A6J2KG90_BOMMA</name>
<sequence>MIHIFVGLLVFVSPSLAVESILTNYHEAVGIPQAQRIKGTENAVDFDGTRIVGGSAASAGSHPHLGGLVITLTSGGTSVCGSSMLSNTRAVTAAHCWRDNRNQARHFTVVFGSTRLFSGGTRLTTSSVALHSGYNANTLVNDVAMISFNNVAYTNIIQRISLPSGSLLTSNFAGTMAQAAGFGRTSDSNNTLSNKFLSHVTLQVITNSVCQRAFGNIVVASTLCTSGDGGRSTCSGDSGGPLAITSAGQRVLIGITSFGSSRGCQRGFPAGFARVTAFRSWIQQQLQPDSAAHPMDARLAEPWRRRTKVLECQPFCYGKPSCCSTVSLVSWNTPLGQNQPAGTAMRAVRQCMFRRVFLVAVAAVVALSRRFLPGNTMQLPTKTIVADEASARSTNRDKYRKTDSSAWVFQTVIGGRWIMILFNPTWENLKDRGIVAVILDNCILGLDFMKTHSYEIDVKQGGLKCGPNCAAVKGPHTRSKGALKLYNVGELWKRIALDVAGPFPESDSGNKYFMVVMDYFTKWPEVFAILNQEASTIADKLIHEVFCRFGVPLEIHSDQGRNFESQGTFKLVVAMKVFAAVLMALAAVVVAEEPIELDYHNKIGIPRAESLRRAEEAADFDGTRIVGGSAANAGAHPHLAGLVIALTDGRTSICGASLLTNTRSVTAAHCWRTRNAQARQFTLALGTANIFSGGTRVTTSNVQMHGSYNMNTLHNDVAIINHNHVGFTNNIQRINLASGSNNFAGTWAWAAGFGRTSDAASGANNQQKRQVSLQVITNAVCARTFGNSAIIASTLCVDGSNGRSTCSGDSGGPLTIGSGGSRQLIGITSFGSAQGCQRGFPAGFARVTSFNSWIRARI</sequence>
<evidence type="ECO:0000256" key="2">
    <source>
        <dbReference type="ARBA" id="ARBA00022670"/>
    </source>
</evidence>
<feature type="signal peptide" evidence="7">
    <location>
        <begin position="1"/>
        <end position="17"/>
    </location>
</feature>
<feature type="domain" description="Peptidase S1" evidence="8">
    <location>
        <begin position="625"/>
        <end position="858"/>
    </location>
</feature>
<dbReference type="Gene3D" id="3.30.420.10">
    <property type="entry name" value="Ribonuclease H-like superfamily/Ribonuclease H"/>
    <property type="match status" value="1"/>
</dbReference>
<dbReference type="AlphaFoldDB" id="A0A6J2KG90"/>
<keyword evidence="10" id="KW-1185">Reference proteome</keyword>
<dbReference type="PROSITE" id="PS50240">
    <property type="entry name" value="TRYPSIN_DOM"/>
    <property type="match status" value="2"/>
</dbReference>
<dbReference type="InterPro" id="IPR018114">
    <property type="entry name" value="TRYPSIN_HIS"/>
</dbReference>
<evidence type="ECO:0000256" key="3">
    <source>
        <dbReference type="ARBA" id="ARBA00022801"/>
    </source>
</evidence>
<dbReference type="SUPFAM" id="SSF53098">
    <property type="entry name" value="Ribonuclease H-like"/>
    <property type="match status" value="1"/>
</dbReference>
<dbReference type="PROSITE" id="PS00135">
    <property type="entry name" value="TRYPSIN_SER"/>
    <property type="match status" value="2"/>
</dbReference>
<accession>A0A6J2KG90</accession>
<evidence type="ECO:0000313" key="11">
    <source>
        <dbReference type="RefSeq" id="XP_028039234.1"/>
    </source>
</evidence>
<organism evidence="10 11">
    <name type="scientific">Bombyx mandarina</name>
    <name type="common">Wild silk moth</name>
    <name type="synonym">Wild silkworm</name>
    <dbReference type="NCBI Taxonomy" id="7092"/>
    <lineage>
        <taxon>Eukaryota</taxon>
        <taxon>Metazoa</taxon>
        <taxon>Ecdysozoa</taxon>
        <taxon>Arthropoda</taxon>
        <taxon>Hexapoda</taxon>
        <taxon>Insecta</taxon>
        <taxon>Pterygota</taxon>
        <taxon>Neoptera</taxon>
        <taxon>Endopterygota</taxon>
        <taxon>Lepidoptera</taxon>
        <taxon>Glossata</taxon>
        <taxon>Ditrysia</taxon>
        <taxon>Bombycoidea</taxon>
        <taxon>Bombycidae</taxon>
        <taxon>Bombycinae</taxon>
        <taxon>Bombyx</taxon>
    </lineage>
</organism>
<dbReference type="SMART" id="SM00020">
    <property type="entry name" value="Tryp_SPc"/>
    <property type="match status" value="2"/>
</dbReference>
<dbReference type="GO" id="GO:0015074">
    <property type="term" value="P:DNA integration"/>
    <property type="evidence" value="ECO:0007669"/>
    <property type="project" value="InterPro"/>
</dbReference>
<dbReference type="InterPro" id="IPR009003">
    <property type="entry name" value="Peptidase_S1_PA"/>
</dbReference>
<dbReference type="InterPro" id="IPR036397">
    <property type="entry name" value="RNaseH_sf"/>
</dbReference>
<dbReference type="InterPro" id="IPR001254">
    <property type="entry name" value="Trypsin_dom"/>
</dbReference>